<gene>
    <name evidence="2" type="ORF">WICPIJ_000111</name>
</gene>
<comment type="caution">
    <text evidence="2">The sequence shown here is derived from an EMBL/GenBank/DDBJ whole genome shotgun (WGS) entry which is preliminary data.</text>
</comment>
<feature type="compositionally biased region" description="Acidic residues" evidence="1">
    <location>
        <begin position="437"/>
        <end position="488"/>
    </location>
</feature>
<reference evidence="2" key="2">
    <citation type="submission" date="2021-01" db="EMBL/GenBank/DDBJ databases">
        <authorList>
            <person name="Schikora-Tamarit M.A."/>
        </authorList>
    </citation>
    <scope>NUCLEOTIDE SEQUENCE</scope>
    <source>
        <strain evidence="2">CBS2887</strain>
    </source>
</reference>
<sequence length="704" mass="79768">MSTKSEVYKSSVHAPIVNYKDATTSDASAAINFNDAIVQQTQKHKSDRYDLFCLDQILKVRNGEVHFSEINEDFHDFCEEFQSANGAKLQTSFINNDSTKFSWVAPNASSTKLTKSDSDDANKLFESAVNQLVKEEEAYGMAIKVFICDQCHAGTSYTAESLQNESHFWTCNQCSSLNDASKNQFYIYNKPDVSMISLLDIAEARTSILNAYDDIKEYAEPKEIQFDSEKGELPEDEDDEIVDIGTAPYFQNIKTLKIKTQNYGKEAKSTTDAYFSGTTINVNVGCSEVELKDSTSFYCFWLQFADWEFISELENFIHRLMFIPKTKDVKLDELLAVLTDDLNRLVSEGIHFDQEGEQKVLKLNILNLNGSKAVIDDLKAKTESSTLLKLTNVNGVIIPNFTEIIINNATKSLLKKMVNSISEEDFEKLKKEIDLKIDEEDPEPELPDEVKQDEEEDEEVQADDGDSDFEDVDSEEEYDEHEEEDPLTGEDLQNFKDTNEDFPLNKYHTILLLLPEILELIETIPTEYITLFGLLRAISFCATGSEVCIGDLKQLQEESKEFITGFEKLVSAEEVAAVQPLLQITRYFKYFGPLERFSKSELQKNEVERISETYDTEKYENIINSLGKADVVLNNYFNVYERVFETGDSCVDDDLLSSRFEAMILGGLHDHGHSHSHGDDDDDHSHGHSHGHTHGGEPCGGHSH</sequence>
<feature type="compositionally biased region" description="Basic and acidic residues" evidence="1">
    <location>
        <begin position="671"/>
        <end position="686"/>
    </location>
</feature>
<proteinExistence type="predicted"/>
<dbReference type="AlphaFoldDB" id="A0A9P8QHQ5"/>
<organism evidence="2 3">
    <name type="scientific">Wickerhamomyces pijperi</name>
    <name type="common">Yeast</name>
    <name type="synonym">Pichia pijperi</name>
    <dbReference type="NCBI Taxonomy" id="599730"/>
    <lineage>
        <taxon>Eukaryota</taxon>
        <taxon>Fungi</taxon>
        <taxon>Dikarya</taxon>
        <taxon>Ascomycota</taxon>
        <taxon>Saccharomycotina</taxon>
        <taxon>Saccharomycetes</taxon>
        <taxon>Phaffomycetales</taxon>
        <taxon>Wickerhamomycetaceae</taxon>
        <taxon>Wickerhamomyces</taxon>
    </lineage>
</organism>
<accession>A0A9P8QHQ5</accession>
<protein>
    <submittedName>
        <fullName evidence="2">Uncharacterized protein</fullName>
    </submittedName>
</protein>
<evidence type="ECO:0000256" key="1">
    <source>
        <dbReference type="SAM" id="MobiDB-lite"/>
    </source>
</evidence>
<evidence type="ECO:0000313" key="3">
    <source>
        <dbReference type="Proteomes" id="UP000774326"/>
    </source>
</evidence>
<dbReference type="Proteomes" id="UP000774326">
    <property type="component" value="Unassembled WGS sequence"/>
</dbReference>
<reference evidence="2" key="1">
    <citation type="journal article" date="2021" name="Open Biol.">
        <title>Shared evolutionary footprints suggest mitochondrial oxidative damage underlies multiple complex I losses in fungi.</title>
        <authorList>
            <person name="Schikora-Tamarit M.A."/>
            <person name="Marcet-Houben M."/>
            <person name="Nosek J."/>
            <person name="Gabaldon T."/>
        </authorList>
    </citation>
    <scope>NUCLEOTIDE SEQUENCE</scope>
    <source>
        <strain evidence="2">CBS2887</strain>
    </source>
</reference>
<name>A0A9P8QHQ5_WICPI</name>
<dbReference type="OrthoDB" id="3982995at2759"/>
<evidence type="ECO:0000313" key="2">
    <source>
        <dbReference type="EMBL" id="KAH3688904.1"/>
    </source>
</evidence>
<dbReference type="EMBL" id="JAEUBG010000061">
    <property type="protein sequence ID" value="KAH3688904.1"/>
    <property type="molecule type" value="Genomic_DNA"/>
</dbReference>
<feature type="region of interest" description="Disordered" evidence="1">
    <location>
        <begin position="671"/>
        <end position="704"/>
    </location>
</feature>
<keyword evidence="3" id="KW-1185">Reference proteome</keyword>
<feature type="region of interest" description="Disordered" evidence="1">
    <location>
        <begin position="434"/>
        <end position="495"/>
    </location>
</feature>